<name>K2RH68_MACPH</name>
<organism evidence="3 4">
    <name type="scientific">Macrophomina phaseolina (strain MS6)</name>
    <name type="common">Charcoal rot fungus</name>
    <dbReference type="NCBI Taxonomy" id="1126212"/>
    <lineage>
        <taxon>Eukaryota</taxon>
        <taxon>Fungi</taxon>
        <taxon>Dikarya</taxon>
        <taxon>Ascomycota</taxon>
        <taxon>Pezizomycotina</taxon>
        <taxon>Dothideomycetes</taxon>
        <taxon>Dothideomycetes incertae sedis</taxon>
        <taxon>Botryosphaeriales</taxon>
        <taxon>Botryosphaeriaceae</taxon>
        <taxon>Macrophomina</taxon>
    </lineage>
</organism>
<feature type="compositionally biased region" description="Polar residues" evidence="1">
    <location>
        <begin position="172"/>
        <end position="182"/>
    </location>
</feature>
<dbReference type="Proteomes" id="UP000007129">
    <property type="component" value="Unassembled WGS sequence"/>
</dbReference>
<feature type="compositionally biased region" description="Polar residues" evidence="1">
    <location>
        <begin position="189"/>
        <end position="199"/>
    </location>
</feature>
<feature type="compositionally biased region" description="Low complexity" evidence="1">
    <location>
        <begin position="124"/>
        <end position="137"/>
    </location>
</feature>
<dbReference type="AlphaFoldDB" id="K2RH68"/>
<dbReference type="GO" id="GO:0046983">
    <property type="term" value="F:protein dimerization activity"/>
    <property type="evidence" value="ECO:0007669"/>
    <property type="project" value="InterPro"/>
</dbReference>
<proteinExistence type="predicted"/>
<dbReference type="EMBL" id="AHHD01000675">
    <property type="protein sequence ID" value="EKG09429.1"/>
    <property type="molecule type" value="Genomic_DNA"/>
</dbReference>
<feature type="region of interest" description="Disordered" evidence="1">
    <location>
        <begin position="100"/>
        <end position="199"/>
    </location>
</feature>
<dbReference type="SUPFAM" id="SSF47459">
    <property type="entry name" value="HLH, helix-loop-helix DNA-binding domain"/>
    <property type="match status" value="1"/>
</dbReference>
<comment type="caution">
    <text evidence="3">The sequence shown here is derived from an EMBL/GenBank/DDBJ whole genome shotgun (WGS) entry which is preliminary data.</text>
</comment>
<evidence type="ECO:0000259" key="2">
    <source>
        <dbReference type="PROSITE" id="PS50888"/>
    </source>
</evidence>
<feature type="compositionally biased region" description="Basic and acidic residues" evidence="1">
    <location>
        <begin position="138"/>
        <end position="154"/>
    </location>
</feature>
<dbReference type="Pfam" id="PF00010">
    <property type="entry name" value="HLH"/>
    <property type="match status" value="1"/>
</dbReference>
<dbReference type="VEuPathDB" id="FungiDB:MPH_13537"/>
<dbReference type="PANTHER" id="PTHR47336">
    <property type="entry name" value="TRANSCRIPTION FACTOR HMS1-RELATED"/>
    <property type="match status" value="1"/>
</dbReference>
<dbReference type="InParanoid" id="K2RH68"/>
<dbReference type="HOGENOM" id="CLU_767419_0_0_1"/>
<accession>K2RH68</accession>
<dbReference type="OrthoDB" id="2133190at2759"/>
<dbReference type="PANTHER" id="PTHR47336:SF2">
    <property type="entry name" value="TRANSCRIPTION FACTOR HMS1-RELATED"/>
    <property type="match status" value="1"/>
</dbReference>
<protein>
    <recommendedName>
        <fullName evidence="2">BHLH domain-containing protein</fullName>
    </recommendedName>
</protein>
<dbReference type="PROSITE" id="PS50888">
    <property type="entry name" value="BHLH"/>
    <property type="match status" value="1"/>
</dbReference>
<evidence type="ECO:0000313" key="4">
    <source>
        <dbReference type="Proteomes" id="UP000007129"/>
    </source>
</evidence>
<dbReference type="SMART" id="SM00353">
    <property type="entry name" value="HLH"/>
    <property type="match status" value="1"/>
</dbReference>
<feature type="compositionally biased region" description="Basic residues" evidence="1">
    <location>
        <begin position="156"/>
        <end position="165"/>
    </location>
</feature>
<gene>
    <name evidence="3" type="ORF">MPH_13537</name>
</gene>
<evidence type="ECO:0000313" key="3">
    <source>
        <dbReference type="EMBL" id="EKG09429.1"/>
    </source>
</evidence>
<feature type="region of interest" description="Disordered" evidence="1">
    <location>
        <begin position="33"/>
        <end position="56"/>
    </location>
</feature>
<dbReference type="InterPro" id="IPR011598">
    <property type="entry name" value="bHLH_dom"/>
</dbReference>
<dbReference type="InterPro" id="IPR036638">
    <property type="entry name" value="HLH_DNA-bd_sf"/>
</dbReference>
<dbReference type="Gene3D" id="4.10.280.10">
    <property type="entry name" value="Helix-loop-helix DNA-binding domain"/>
    <property type="match status" value="1"/>
</dbReference>
<reference evidence="3 4" key="1">
    <citation type="journal article" date="2012" name="BMC Genomics">
        <title>Tools to kill: Genome of one of the most destructive plant pathogenic fungi Macrophomina phaseolina.</title>
        <authorList>
            <person name="Islam M.S."/>
            <person name="Haque M.S."/>
            <person name="Islam M.M."/>
            <person name="Emdad E.M."/>
            <person name="Halim A."/>
            <person name="Hossen Q.M.M."/>
            <person name="Hossain M.Z."/>
            <person name="Ahmed B."/>
            <person name="Rahim S."/>
            <person name="Rahman M.S."/>
            <person name="Alam M.M."/>
            <person name="Hou S."/>
            <person name="Wan X."/>
            <person name="Saito J.A."/>
            <person name="Alam M."/>
        </authorList>
    </citation>
    <scope>NUCLEOTIDE SEQUENCE [LARGE SCALE GENOMIC DNA]</scope>
    <source>
        <strain evidence="3 4">MS6</strain>
    </source>
</reference>
<dbReference type="InterPro" id="IPR052099">
    <property type="entry name" value="Regulatory_TF_Diverse"/>
</dbReference>
<sequence>MSNDPIFDVFDNQWLCQDWFLPDSMPPAFSHDPSAHLDDYGNSTRLADPHLDRPAQSGLSEVHMSNWEEPQEVSSIQTSMPGGAFPWTASNNFVAPSMQNSEIHPEASPPLTDPVPRKGRRSARSSISNSVASSTSAGRDRPEPATATRREMRQYNKPRKVKSSGRRVSVPKTGSATATSAYSLPYHGQGNNNNISTSNSALGVQQISGSVLQHSGHRTRTPHALVEKRYREGMKAMFQRLRAVLPSSGGSTTRASADNESAVHTLPLESSPSILSFQQEYQHGDSEPPPPPPSQLTKASVIARAIEYIQQVEREKAYMQECCEGVLKENSKLSREVRLAEAAAAAAGNSGAGCSYFVGAG</sequence>
<feature type="domain" description="BHLH" evidence="2">
    <location>
        <begin position="218"/>
        <end position="312"/>
    </location>
</feature>
<evidence type="ECO:0000256" key="1">
    <source>
        <dbReference type="SAM" id="MobiDB-lite"/>
    </source>
</evidence>